<name>A0A1R2B1A8_9CILI</name>
<dbReference type="Proteomes" id="UP000187209">
    <property type="component" value="Unassembled WGS sequence"/>
</dbReference>
<keyword evidence="2" id="KW-1185">Reference proteome</keyword>
<dbReference type="InterPro" id="IPR015915">
    <property type="entry name" value="Kelch-typ_b-propeller"/>
</dbReference>
<evidence type="ECO:0000313" key="2">
    <source>
        <dbReference type="Proteomes" id="UP000187209"/>
    </source>
</evidence>
<accession>A0A1R2B1A8</accession>
<sequence length="553" mass="63246">MGNSKSTPSLHSLNPEVFTYYLNRAESFILRLTPKSTKKLRFSINKYFSIDSAIGYLDENSIIIAGGTRKSGSLRSSCYVINLLTMELNKISSLPTPAKLGGLFRYKNFMYFAGGITVKKEKNKEIIFQGCPVTRYNISENTWEIFLFKEESVNAYPSLSNAYPSIEDIFSIENLLYPGCFLLGSKIYYFAGIVLPSNIPNNIVFSINLNSETQELQVEPYTFDFPLLSPICGSSQKKAYIFGGYLPSSQPNSFSFIFTQKKSFKKVQTPGLVFQENYPIKVTETYIIIIAFPKFAIKYINSHGWIHYTTSLSISAKSPAAYIKSADSPKIKKRDSIVKKATIINPLSLSLHSEGPSEIRKSLSLKIIDRNKYKEDLPKNKYEERISLKKYSTLNLSSEIYKSDSKDATVISKDNILSYVISRKNDSLIKVPRKKMIKIVSQIYSKLLVKDLTPLELSQFSMKFGDEKKVSIRDLYKLLHEILGYDVYPYKRVEKFISILDKILEKPKLHLQCVFDIFDILEIRFPVENIEKKKCIKVLTRLIKAMSIDFPNE</sequence>
<protein>
    <submittedName>
        <fullName evidence="1">Uncharacterized protein</fullName>
    </submittedName>
</protein>
<dbReference type="OrthoDB" id="325297at2759"/>
<comment type="caution">
    <text evidence="1">The sequence shown here is derived from an EMBL/GenBank/DDBJ whole genome shotgun (WGS) entry which is preliminary data.</text>
</comment>
<dbReference type="Gene3D" id="2.120.10.80">
    <property type="entry name" value="Kelch-type beta propeller"/>
    <property type="match status" value="1"/>
</dbReference>
<dbReference type="AlphaFoldDB" id="A0A1R2B1A8"/>
<reference evidence="1 2" key="1">
    <citation type="submission" date="2016-11" db="EMBL/GenBank/DDBJ databases">
        <title>The macronuclear genome of Stentor coeruleus: a giant cell with tiny introns.</title>
        <authorList>
            <person name="Slabodnick M."/>
            <person name="Ruby J.G."/>
            <person name="Reiff S.B."/>
            <person name="Swart E.C."/>
            <person name="Gosai S."/>
            <person name="Prabakaran S."/>
            <person name="Witkowska E."/>
            <person name="Larue G.E."/>
            <person name="Fisher S."/>
            <person name="Freeman R.M."/>
            <person name="Gunawardena J."/>
            <person name="Chu W."/>
            <person name="Stover N.A."/>
            <person name="Gregory B.D."/>
            <person name="Nowacki M."/>
            <person name="Derisi J."/>
            <person name="Roy S.W."/>
            <person name="Marshall W.F."/>
            <person name="Sood P."/>
        </authorList>
    </citation>
    <scope>NUCLEOTIDE SEQUENCE [LARGE SCALE GENOMIC DNA]</scope>
    <source>
        <strain evidence="1">WM001</strain>
    </source>
</reference>
<dbReference type="SUPFAM" id="SSF117281">
    <property type="entry name" value="Kelch motif"/>
    <property type="match status" value="1"/>
</dbReference>
<organism evidence="1 2">
    <name type="scientific">Stentor coeruleus</name>
    <dbReference type="NCBI Taxonomy" id="5963"/>
    <lineage>
        <taxon>Eukaryota</taxon>
        <taxon>Sar</taxon>
        <taxon>Alveolata</taxon>
        <taxon>Ciliophora</taxon>
        <taxon>Postciliodesmatophora</taxon>
        <taxon>Heterotrichea</taxon>
        <taxon>Heterotrichida</taxon>
        <taxon>Stentoridae</taxon>
        <taxon>Stentor</taxon>
    </lineage>
</organism>
<proteinExistence type="predicted"/>
<dbReference type="EMBL" id="MPUH01001078">
    <property type="protein sequence ID" value="OMJ70536.1"/>
    <property type="molecule type" value="Genomic_DNA"/>
</dbReference>
<gene>
    <name evidence="1" type="ORF">SteCoe_31467</name>
</gene>
<evidence type="ECO:0000313" key="1">
    <source>
        <dbReference type="EMBL" id="OMJ70536.1"/>
    </source>
</evidence>